<evidence type="ECO:0000259" key="6">
    <source>
        <dbReference type="PROSITE" id="PS50841"/>
    </source>
</evidence>
<dbReference type="InterPro" id="IPR044926">
    <property type="entry name" value="RGS_subdomain_2"/>
</dbReference>
<dbReference type="InterPro" id="IPR036305">
    <property type="entry name" value="RGS_sf"/>
</dbReference>
<sequence>MTSFDCGYTWTNDLEGVLEDGAALEVFKCWIKDSGPQARNAYDLYFAIKAFRDFVGQSDSKATEVACKIHRRFISMKTGCCDFIPSNIRKEMSERVHSLSTSNPPRIGFFNPCNEYIIAYLRKQYENFSNFGYLQQLCNRNIMVENLPSTSSYIHNASTLSHSASSATTATKPQHHSNGGSSNGNTNSNNTVEWGRRVSKTLRLPRNNQTSHSTTLRCRYDWDVQNGLHSEDACKKNLGKKQFERFSTSSNPSNANNNFLFSSFVCEGSRFTHEIAEERERFAAILKSKLQIIADLIEQKQRECGHEVYAREACMNPVIKDTNHFIKESKLCEETDSVISDEDLLTTYVEKMNNADFDKQQHSAKNERRRSASLSPSPFSDQASHIYSKVSNPYGERGFAPPPGGICSREQFNCSHSHISQVARSATPLSNRGYGGHRLSDSSGFCSAESANIVNMGALYRKARHIASQECGTHNSGMIRRPLNMRSNVLHAFATLPRQDRYVGRYEGGNFMLANDWPLLTVSYKEENGEAPFVAKLREREITFREFRRCFGISSKCNKKFFFKSECEDGSAPYQWTTISDDHAYLPIFQGKITAECRTFFESD</sequence>
<feature type="region of interest" description="Disordered" evidence="5">
    <location>
        <begin position="356"/>
        <end position="383"/>
    </location>
</feature>
<dbReference type="GO" id="GO:0008013">
    <property type="term" value="F:beta-catenin binding"/>
    <property type="evidence" value="ECO:0007669"/>
    <property type="project" value="TreeGrafter"/>
</dbReference>
<evidence type="ECO:0000313" key="8">
    <source>
        <dbReference type="WBParaSite" id="SMUV_0001029101-mRNA-1"/>
    </source>
</evidence>
<dbReference type="InterPro" id="IPR001158">
    <property type="entry name" value="DIX"/>
</dbReference>
<evidence type="ECO:0000256" key="5">
    <source>
        <dbReference type="SAM" id="MobiDB-lite"/>
    </source>
</evidence>
<dbReference type="GO" id="GO:0005737">
    <property type="term" value="C:cytoplasm"/>
    <property type="evidence" value="ECO:0007669"/>
    <property type="project" value="UniProtKB-SubCell"/>
</dbReference>
<dbReference type="AlphaFoldDB" id="A0A0N5AZ71"/>
<evidence type="ECO:0000256" key="4">
    <source>
        <dbReference type="PROSITE-ProRule" id="PRU00069"/>
    </source>
</evidence>
<dbReference type="Proteomes" id="UP000046393">
    <property type="component" value="Unplaced"/>
</dbReference>
<dbReference type="InterPro" id="IPR043581">
    <property type="entry name" value="Axin-like"/>
</dbReference>
<organism evidence="7 8">
    <name type="scientific">Syphacia muris</name>
    <dbReference type="NCBI Taxonomy" id="451379"/>
    <lineage>
        <taxon>Eukaryota</taxon>
        <taxon>Metazoa</taxon>
        <taxon>Ecdysozoa</taxon>
        <taxon>Nematoda</taxon>
        <taxon>Chromadorea</taxon>
        <taxon>Rhabditida</taxon>
        <taxon>Spirurina</taxon>
        <taxon>Oxyuridomorpha</taxon>
        <taxon>Oxyuroidea</taxon>
        <taxon>Oxyuridae</taxon>
        <taxon>Syphacia</taxon>
    </lineage>
</organism>
<keyword evidence="3 4" id="KW-0879">Wnt signaling pathway</keyword>
<reference evidence="8" key="1">
    <citation type="submission" date="2017-02" db="UniProtKB">
        <authorList>
            <consortium name="WormBaseParasite"/>
        </authorList>
    </citation>
    <scope>IDENTIFICATION</scope>
</reference>
<dbReference type="Gene3D" id="2.40.240.130">
    <property type="match status" value="1"/>
</dbReference>
<evidence type="ECO:0000313" key="7">
    <source>
        <dbReference type="Proteomes" id="UP000046393"/>
    </source>
</evidence>
<dbReference type="SUPFAM" id="SSF48097">
    <property type="entry name" value="Regulator of G-protein signaling, RGS"/>
    <property type="match status" value="1"/>
</dbReference>
<dbReference type="GO" id="GO:0060090">
    <property type="term" value="F:molecular adaptor activity"/>
    <property type="evidence" value="ECO:0007669"/>
    <property type="project" value="TreeGrafter"/>
</dbReference>
<feature type="region of interest" description="Disordered" evidence="5">
    <location>
        <begin position="164"/>
        <end position="192"/>
    </location>
</feature>
<dbReference type="GO" id="GO:0031625">
    <property type="term" value="F:ubiquitin protein ligase binding"/>
    <property type="evidence" value="ECO:0007669"/>
    <property type="project" value="TreeGrafter"/>
</dbReference>
<dbReference type="InterPro" id="IPR038207">
    <property type="entry name" value="DIX_dom_sf"/>
</dbReference>
<dbReference type="Gene3D" id="1.10.167.10">
    <property type="entry name" value="Regulator of G-protein Signalling 4, domain 2"/>
    <property type="match status" value="1"/>
</dbReference>
<dbReference type="WBParaSite" id="SMUV_0001029101-mRNA-1">
    <property type="protein sequence ID" value="SMUV_0001029101-mRNA-1"/>
    <property type="gene ID" value="SMUV_0001029101"/>
</dbReference>
<feature type="compositionally biased region" description="Low complexity" evidence="5">
    <location>
        <begin position="164"/>
        <end position="191"/>
    </location>
</feature>
<keyword evidence="2" id="KW-0963">Cytoplasm</keyword>
<accession>A0A0N5AZ71</accession>
<dbReference type="GO" id="GO:0090090">
    <property type="term" value="P:negative regulation of canonical Wnt signaling pathway"/>
    <property type="evidence" value="ECO:0007669"/>
    <property type="project" value="InterPro"/>
</dbReference>
<dbReference type="GO" id="GO:0005886">
    <property type="term" value="C:plasma membrane"/>
    <property type="evidence" value="ECO:0007669"/>
    <property type="project" value="TreeGrafter"/>
</dbReference>
<evidence type="ECO:0000256" key="3">
    <source>
        <dbReference type="ARBA" id="ARBA00022687"/>
    </source>
</evidence>
<evidence type="ECO:0000256" key="2">
    <source>
        <dbReference type="ARBA" id="ARBA00022490"/>
    </source>
</evidence>
<dbReference type="GO" id="GO:0032436">
    <property type="term" value="P:positive regulation of proteasomal ubiquitin-dependent protein catabolic process"/>
    <property type="evidence" value="ECO:0007669"/>
    <property type="project" value="TreeGrafter"/>
</dbReference>
<dbReference type="GO" id="GO:0019901">
    <property type="term" value="F:protein kinase binding"/>
    <property type="evidence" value="ECO:0007669"/>
    <property type="project" value="TreeGrafter"/>
</dbReference>
<dbReference type="PROSITE" id="PS50841">
    <property type="entry name" value="DIX"/>
    <property type="match status" value="1"/>
</dbReference>
<dbReference type="PANTHER" id="PTHR46102:SF2">
    <property type="entry name" value="AXIN"/>
    <property type="match status" value="1"/>
</dbReference>
<dbReference type="GO" id="GO:0030877">
    <property type="term" value="C:beta-catenin destruction complex"/>
    <property type="evidence" value="ECO:0007669"/>
    <property type="project" value="TreeGrafter"/>
</dbReference>
<dbReference type="GO" id="GO:0005634">
    <property type="term" value="C:nucleus"/>
    <property type="evidence" value="ECO:0007669"/>
    <property type="project" value="TreeGrafter"/>
</dbReference>
<dbReference type="Pfam" id="PF00615">
    <property type="entry name" value="RGS"/>
    <property type="match status" value="1"/>
</dbReference>
<dbReference type="InterPro" id="IPR029071">
    <property type="entry name" value="Ubiquitin-like_domsf"/>
</dbReference>
<proteinExistence type="predicted"/>
<dbReference type="Pfam" id="PF00778">
    <property type="entry name" value="DIX"/>
    <property type="match status" value="1"/>
</dbReference>
<feature type="domain" description="DIX" evidence="6">
    <location>
        <begin position="517"/>
        <end position="601"/>
    </location>
</feature>
<comment type="subcellular location">
    <subcellularLocation>
        <location evidence="1">Cytoplasm</location>
    </subcellularLocation>
</comment>
<dbReference type="GO" id="GO:0016055">
    <property type="term" value="P:Wnt signaling pathway"/>
    <property type="evidence" value="ECO:0007669"/>
    <property type="project" value="UniProtKB-KW"/>
</dbReference>
<evidence type="ECO:0000256" key="1">
    <source>
        <dbReference type="ARBA" id="ARBA00004496"/>
    </source>
</evidence>
<keyword evidence="7" id="KW-1185">Reference proteome</keyword>
<feature type="compositionally biased region" description="Basic and acidic residues" evidence="5">
    <location>
        <begin position="356"/>
        <end position="370"/>
    </location>
</feature>
<protein>
    <submittedName>
        <fullName evidence="8">DIX domain-containing protein</fullName>
    </submittedName>
</protein>
<dbReference type="STRING" id="451379.A0A0N5AZ71"/>
<dbReference type="InterPro" id="IPR016137">
    <property type="entry name" value="RGS"/>
</dbReference>
<dbReference type="GO" id="GO:0048468">
    <property type="term" value="P:cell development"/>
    <property type="evidence" value="ECO:0007669"/>
    <property type="project" value="TreeGrafter"/>
</dbReference>
<dbReference type="PANTHER" id="PTHR46102">
    <property type="entry name" value="AXIN"/>
    <property type="match status" value="1"/>
</dbReference>
<dbReference type="SUPFAM" id="SSF54236">
    <property type="entry name" value="Ubiquitin-like"/>
    <property type="match status" value="1"/>
</dbReference>
<name>A0A0N5AZ71_9BILA</name>
<feature type="compositionally biased region" description="Polar residues" evidence="5">
    <location>
        <begin position="372"/>
        <end position="383"/>
    </location>
</feature>